<organism evidence="1 2">
    <name type="scientific">Echinococcus granulosus</name>
    <name type="common">Hydatid tapeworm</name>
    <dbReference type="NCBI Taxonomy" id="6210"/>
    <lineage>
        <taxon>Eukaryota</taxon>
        <taxon>Metazoa</taxon>
        <taxon>Spiralia</taxon>
        <taxon>Lophotrochozoa</taxon>
        <taxon>Platyhelminthes</taxon>
        <taxon>Cestoda</taxon>
        <taxon>Eucestoda</taxon>
        <taxon>Cyclophyllidea</taxon>
        <taxon>Taeniidae</taxon>
        <taxon>Echinococcus</taxon>
        <taxon>Echinococcus granulosus group</taxon>
    </lineage>
</organism>
<dbReference type="RefSeq" id="XP_024350489.1">
    <property type="nucleotide sequence ID" value="XM_024495143.1"/>
</dbReference>
<comment type="caution">
    <text evidence="1">The sequence shown here is derived from an EMBL/GenBank/DDBJ whole genome shotgun (WGS) entry which is preliminary data.</text>
</comment>
<dbReference type="KEGG" id="egl:EGR_05894"/>
<keyword evidence="2" id="KW-1185">Reference proteome</keyword>
<dbReference type="Proteomes" id="UP000019149">
    <property type="component" value="Unassembled WGS sequence"/>
</dbReference>
<proteinExistence type="predicted"/>
<name>W6UE18_ECHGR</name>
<reference evidence="1 2" key="1">
    <citation type="journal article" date="2013" name="Nat. Genet.">
        <title>The genome of the hydatid tapeworm Echinococcus granulosus.</title>
        <authorList>
            <person name="Zheng H."/>
            <person name="Zhang W."/>
            <person name="Zhang L."/>
            <person name="Zhang Z."/>
            <person name="Li J."/>
            <person name="Lu G."/>
            <person name="Zhu Y."/>
            <person name="Wang Y."/>
            <person name="Huang Y."/>
            <person name="Liu J."/>
            <person name="Kang H."/>
            <person name="Chen J."/>
            <person name="Wang L."/>
            <person name="Chen A."/>
            <person name="Yu S."/>
            <person name="Gao Z."/>
            <person name="Jin L."/>
            <person name="Gu W."/>
            <person name="Wang Z."/>
            <person name="Zhao L."/>
            <person name="Shi B."/>
            <person name="Wen H."/>
            <person name="Lin R."/>
            <person name="Jones M.K."/>
            <person name="Brejova B."/>
            <person name="Vinar T."/>
            <person name="Zhao G."/>
            <person name="McManus D.P."/>
            <person name="Chen Z."/>
            <person name="Zhou Y."/>
            <person name="Wang S."/>
        </authorList>
    </citation>
    <scope>NUCLEOTIDE SEQUENCE [LARGE SCALE GENOMIC DNA]</scope>
</reference>
<dbReference type="CTD" id="36341609"/>
<accession>W6UE18</accession>
<dbReference type="AlphaFoldDB" id="W6UE18"/>
<evidence type="ECO:0000313" key="1">
    <source>
        <dbReference type="EMBL" id="EUB59293.1"/>
    </source>
</evidence>
<protein>
    <submittedName>
        <fullName evidence="1">Uncharacterized protein</fullName>
    </submittedName>
</protein>
<evidence type="ECO:0000313" key="2">
    <source>
        <dbReference type="Proteomes" id="UP000019149"/>
    </source>
</evidence>
<gene>
    <name evidence="1" type="ORF">EGR_05894</name>
</gene>
<dbReference type="GeneID" id="36341609"/>
<dbReference type="EMBL" id="APAU02000047">
    <property type="protein sequence ID" value="EUB59293.1"/>
    <property type="molecule type" value="Genomic_DNA"/>
</dbReference>
<sequence>MYVSAVFVDFKIRPAAVKKGEIAVCSTSSQAAAVAATTTGTTKTTIPIQWQQKKGGGDRKFYLNHQACYFYLYCLCHYHHENGIAADFSLIPSFPSSSLK</sequence>